<accession>A0A1S8LZ61</accession>
<dbReference type="PANTHER" id="PTHR35797:SF1">
    <property type="entry name" value="PROTEASE"/>
    <property type="match status" value="1"/>
</dbReference>
<evidence type="ECO:0000259" key="1">
    <source>
        <dbReference type="Pfam" id="PF02517"/>
    </source>
</evidence>
<dbReference type="GO" id="GO:0004175">
    <property type="term" value="F:endopeptidase activity"/>
    <property type="evidence" value="ECO:0007669"/>
    <property type="project" value="UniProtKB-ARBA"/>
</dbReference>
<organism evidence="2 3">
    <name type="scientific">Clostridium felsineum</name>
    <dbReference type="NCBI Taxonomy" id="36839"/>
    <lineage>
        <taxon>Bacteria</taxon>
        <taxon>Bacillati</taxon>
        <taxon>Bacillota</taxon>
        <taxon>Clostridia</taxon>
        <taxon>Eubacteriales</taxon>
        <taxon>Clostridiaceae</taxon>
        <taxon>Clostridium</taxon>
    </lineage>
</organism>
<gene>
    <name evidence="2" type="ORF">CROST_030260</name>
</gene>
<dbReference type="STRING" id="84029.CROST_35040"/>
<dbReference type="PANTHER" id="PTHR35797">
    <property type="entry name" value="PROTEASE-RELATED"/>
    <property type="match status" value="1"/>
</dbReference>
<protein>
    <recommendedName>
        <fullName evidence="1">CAAX prenyl protease 2/Lysostaphin resistance protein A-like domain-containing protein</fullName>
    </recommendedName>
</protein>
<dbReference type="GO" id="GO:0080120">
    <property type="term" value="P:CAAX-box protein maturation"/>
    <property type="evidence" value="ECO:0007669"/>
    <property type="project" value="UniProtKB-ARBA"/>
</dbReference>
<dbReference type="KEGG" id="crw:CROST_030260"/>
<keyword evidence="3" id="KW-1185">Reference proteome</keyword>
<sequence>MKRKKYIGLYIVFVLLITWCVTLALFINYKVGQKFFFSIMYIPGILAFIFNIIEYKNIKKTCEVFTKKINKKAVLFSIFYPIAVVFLCSFIVYMLGIGLIQSRVNTESLGKLVANGKILFRRDIIVLIVASIMTIPDALGEEYGWRGYLLKESTFEFGITKSVIIVGVVWALYHVPIVFLLAKYSGIANPFLLCLVQGLAAFVFSFPEAYSFYLSGNVLLPVILHAVWNSINVMVLGDIYKNEHGIMSGKLLLINGEGIIGVVLGIILIFVFIRVFKKKEDNCGEKYADQ</sequence>
<dbReference type="RefSeq" id="WP_077834716.1">
    <property type="nucleotide sequence ID" value="NZ_CP096983.1"/>
</dbReference>
<dbReference type="Proteomes" id="UP000190951">
    <property type="component" value="Chromosome"/>
</dbReference>
<proteinExistence type="predicted"/>
<dbReference type="EMBL" id="CP096983">
    <property type="protein sequence ID" value="URZ12304.1"/>
    <property type="molecule type" value="Genomic_DNA"/>
</dbReference>
<evidence type="ECO:0000313" key="3">
    <source>
        <dbReference type="Proteomes" id="UP000190951"/>
    </source>
</evidence>
<dbReference type="Pfam" id="PF02517">
    <property type="entry name" value="Rce1-like"/>
    <property type="match status" value="1"/>
</dbReference>
<feature type="domain" description="CAAX prenyl protease 2/Lysostaphin resistance protein A-like" evidence="1">
    <location>
        <begin position="128"/>
        <end position="230"/>
    </location>
</feature>
<name>A0A1S8LZ61_9CLOT</name>
<reference evidence="2 3" key="1">
    <citation type="submission" date="2022-04" db="EMBL/GenBank/DDBJ databases">
        <title>Genome sequence of C. roseum typestrain.</title>
        <authorList>
            <person name="Poehlein A."/>
            <person name="Schoch T."/>
            <person name="Duerre P."/>
            <person name="Daniel R."/>
        </authorList>
    </citation>
    <scope>NUCLEOTIDE SEQUENCE [LARGE SCALE GENOMIC DNA]</scope>
    <source>
        <strain evidence="2 3">DSM 7320</strain>
    </source>
</reference>
<evidence type="ECO:0000313" key="2">
    <source>
        <dbReference type="EMBL" id="URZ12304.1"/>
    </source>
</evidence>
<dbReference type="AlphaFoldDB" id="A0A1S8LZ61"/>
<dbReference type="InterPro" id="IPR003675">
    <property type="entry name" value="Rce1/LyrA-like_dom"/>
</dbReference>
<dbReference type="InterPro" id="IPR042150">
    <property type="entry name" value="MmRce1-like"/>
</dbReference>